<gene>
    <name evidence="8" type="ORF">N1028_01495</name>
</gene>
<organism evidence="8 9">
    <name type="scientific">Herbiconiux oxytropis</name>
    <dbReference type="NCBI Taxonomy" id="2970915"/>
    <lineage>
        <taxon>Bacteria</taxon>
        <taxon>Bacillati</taxon>
        <taxon>Actinomycetota</taxon>
        <taxon>Actinomycetes</taxon>
        <taxon>Micrococcales</taxon>
        <taxon>Microbacteriaceae</taxon>
        <taxon>Herbiconiux</taxon>
    </lineage>
</organism>
<dbReference type="RefSeq" id="WP_259524986.1">
    <property type="nucleotide sequence ID" value="NZ_JANLCK010000001.1"/>
</dbReference>
<dbReference type="AlphaFoldDB" id="A0AA41XAP4"/>
<proteinExistence type="predicted"/>
<dbReference type="PROSITE" id="PS00894">
    <property type="entry name" value="HTH_DEOR_1"/>
    <property type="match status" value="1"/>
</dbReference>
<comment type="caution">
    <text evidence="8">The sequence shown here is derived from an EMBL/GenBank/DDBJ whole genome shotgun (WGS) entry which is preliminary data.</text>
</comment>
<dbReference type="InterPro" id="IPR037171">
    <property type="entry name" value="NagB/RpiA_transferase-like"/>
</dbReference>
<reference evidence="8" key="1">
    <citation type="submission" date="2022-08" db="EMBL/GenBank/DDBJ databases">
        <authorList>
            <person name="Deng Y."/>
            <person name="Han X.-F."/>
            <person name="Zhang Y.-Q."/>
        </authorList>
    </citation>
    <scope>NUCLEOTIDE SEQUENCE</scope>
    <source>
        <strain evidence="8">CPCC 203407</strain>
    </source>
</reference>
<protein>
    <recommendedName>
        <fullName evidence="1">Lactose phosphotransferase system repressor</fullName>
    </recommendedName>
</protein>
<keyword evidence="5" id="KW-0804">Transcription</keyword>
<evidence type="ECO:0000256" key="2">
    <source>
        <dbReference type="ARBA" id="ARBA00022491"/>
    </source>
</evidence>
<evidence type="ECO:0000256" key="6">
    <source>
        <dbReference type="ARBA" id="ARBA00024937"/>
    </source>
</evidence>
<dbReference type="PANTHER" id="PTHR30363">
    <property type="entry name" value="HTH-TYPE TRANSCRIPTIONAL REGULATOR SRLR-RELATED"/>
    <property type="match status" value="1"/>
</dbReference>
<feature type="domain" description="HTH deoR-type" evidence="7">
    <location>
        <begin position="5"/>
        <end position="60"/>
    </location>
</feature>
<keyword evidence="3" id="KW-0805">Transcription regulation</keyword>
<dbReference type="SUPFAM" id="SSF46785">
    <property type="entry name" value="Winged helix' DNA-binding domain"/>
    <property type="match status" value="1"/>
</dbReference>
<evidence type="ECO:0000256" key="1">
    <source>
        <dbReference type="ARBA" id="ARBA00021390"/>
    </source>
</evidence>
<dbReference type="InterPro" id="IPR050313">
    <property type="entry name" value="Carb_Metab_HTH_regulators"/>
</dbReference>
<dbReference type="Proteomes" id="UP001165587">
    <property type="component" value="Unassembled WGS sequence"/>
</dbReference>
<evidence type="ECO:0000256" key="3">
    <source>
        <dbReference type="ARBA" id="ARBA00023015"/>
    </source>
</evidence>
<dbReference type="PRINTS" id="PR00037">
    <property type="entry name" value="HTHLACR"/>
</dbReference>
<dbReference type="SMART" id="SM00420">
    <property type="entry name" value="HTH_DEOR"/>
    <property type="match status" value="1"/>
</dbReference>
<evidence type="ECO:0000259" key="7">
    <source>
        <dbReference type="PROSITE" id="PS51000"/>
    </source>
</evidence>
<dbReference type="PANTHER" id="PTHR30363:SF4">
    <property type="entry name" value="GLYCEROL-3-PHOSPHATE REGULON REPRESSOR"/>
    <property type="match status" value="1"/>
</dbReference>
<dbReference type="Pfam" id="PF00455">
    <property type="entry name" value="DeoRC"/>
    <property type="match status" value="1"/>
</dbReference>
<dbReference type="InterPro" id="IPR001034">
    <property type="entry name" value="DeoR_HTH"/>
</dbReference>
<comment type="function">
    <text evidence="6">Repressor of the lactose catabolism operon. Galactose-6-phosphate is the inducer.</text>
</comment>
<dbReference type="Pfam" id="PF08220">
    <property type="entry name" value="HTH_DeoR"/>
    <property type="match status" value="1"/>
</dbReference>
<keyword evidence="4 8" id="KW-0238">DNA-binding</keyword>
<keyword evidence="2" id="KW-0678">Repressor</keyword>
<dbReference type="InterPro" id="IPR036390">
    <property type="entry name" value="WH_DNA-bd_sf"/>
</dbReference>
<dbReference type="GO" id="GO:0003700">
    <property type="term" value="F:DNA-binding transcription factor activity"/>
    <property type="evidence" value="ECO:0007669"/>
    <property type="project" value="InterPro"/>
</dbReference>
<name>A0AA41XAP4_9MICO</name>
<dbReference type="InterPro" id="IPR036388">
    <property type="entry name" value="WH-like_DNA-bd_sf"/>
</dbReference>
<dbReference type="PROSITE" id="PS51000">
    <property type="entry name" value="HTH_DEOR_2"/>
    <property type="match status" value="1"/>
</dbReference>
<dbReference type="SMART" id="SM01134">
    <property type="entry name" value="DeoRC"/>
    <property type="match status" value="1"/>
</dbReference>
<dbReference type="EMBL" id="JANLCK010000001">
    <property type="protein sequence ID" value="MCS5724562.1"/>
    <property type="molecule type" value="Genomic_DNA"/>
</dbReference>
<evidence type="ECO:0000313" key="8">
    <source>
        <dbReference type="EMBL" id="MCS5724562.1"/>
    </source>
</evidence>
<dbReference type="InterPro" id="IPR018356">
    <property type="entry name" value="Tscrpt_reg_HTH_DeoR_CS"/>
</dbReference>
<dbReference type="SUPFAM" id="SSF100950">
    <property type="entry name" value="NagB/RpiA/CoA transferase-like"/>
    <property type="match status" value="1"/>
</dbReference>
<evidence type="ECO:0000256" key="4">
    <source>
        <dbReference type="ARBA" id="ARBA00023125"/>
    </source>
</evidence>
<sequence length="256" mass="27787">MGQVSEERRQRIVAIVRDQGEVTVSRLADDLDVAAETIRRDLQELEDRRLIKRTHGGALPLESGSYESTLDYRSVTRVPEKRRIASAAVESLGGAQTVFLDEGYTPLLIAEEITQLPDHLTIVTASLANAMALASSPQHTTLLLGGRVRDRTLATVDHFATDMLSVLNIDVAILGANGITPDKGLGTPDPAVAAVKGLAVKRSTRRIFVGIATKFGVTSFCKFADVRDLELIITEEALPQREAQRFAALGPHVLRV</sequence>
<dbReference type="GO" id="GO:0003677">
    <property type="term" value="F:DNA binding"/>
    <property type="evidence" value="ECO:0007669"/>
    <property type="project" value="UniProtKB-KW"/>
</dbReference>
<dbReference type="Gene3D" id="3.40.50.1360">
    <property type="match status" value="1"/>
</dbReference>
<accession>A0AA41XAP4</accession>
<keyword evidence="9" id="KW-1185">Reference proteome</keyword>
<dbReference type="Gene3D" id="1.10.10.10">
    <property type="entry name" value="Winged helix-like DNA-binding domain superfamily/Winged helix DNA-binding domain"/>
    <property type="match status" value="1"/>
</dbReference>
<evidence type="ECO:0000256" key="5">
    <source>
        <dbReference type="ARBA" id="ARBA00023163"/>
    </source>
</evidence>
<dbReference type="InterPro" id="IPR014036">
    <property type="entry name" value="DeoR-like_C"/>
</dbReference>
<evidence type="ECO:0000313" key="9">
    <source>
        <dbReference type="Proteomes" id="UP001165587"/>
    </source>
</evidence>